<feature type="transmembrane region" description="Helical" evidence="1">
    <location>
        <begin position="119"/>
        <end position="137"/>
    </location>
</feature>
<dbReference type="EMBL" id="JABWRE020000001">
    <property type="protein sequence ID" value="MBV4537356.1"/>
    <property type="molecule type" value="Genomic_DNA"/>
</dbReference>
<feature type="transmembrane region" description="Helical" evidence="1">
    <location>
        <begin position="275"/>
        <end position="292"/>
    </location>
</feature>
<sequence length="385" mass="42597">MTLSNLLPLIIFSLFIAFAWATTIKHGSAGSINNNRFAYIDGLRGIAAVVVVVTHFWRTTPSSNGISFLFDGRANYGPIGVQIFFCITGFLFFGQIIAKKGVFSWSTFYRSRVRRILPAYLAFYALGIITVLAYGDITKASTEQIPSLADMLFFGFAGKGEGKMFASVPLDLVFGVIWTLKYEIIFYITLPFITYLVARTGIGAGLSIMFAAVGYELASTGTTFAGYFLTGGIAYILAQKTKPSTATKFLCGLCILSLIYYLITSNYQQYGVKHFIVSSSLFLLITLCKPTILESKPLRYLGEISYSIYLLHAPLLILNRVLFANILNIGTQEPQNYILVTFIGTTLIFGASAIQHKYLELPFITKSKPLSSMEEQIKTSEITIK</sequence>
<feature type="transmembrane region" description="Helical" evidence="1">
    <location>
        <begin position="192"/>
        <end position="215"/>
    </location>
</feature>
<dbReference type="GO" id="GO:0016020">
    <property type="term" value="C:membrane"/>
    <property type="evidence" value="ECO:0007669"/>
    <property type="project" value="TreeGrafter"/>
</dbReference>
<comment type="caution">
    <text evidence="3">The sequence shown here is derived from an EMBL/GenBank/DDBJ whole genome shotgun (WGS) entry which is preliminary data.</text>
</comment>
<gene>
    <name evidence="4" type="ORF">HU737_015400</name>
    <name evidence="3" type="ORF">HU737_11080</name>
</gene>
<dbReference type="PANTHER" id="PTHR23028">
    <property type="entry name" value="ACETYLTRANSFERASE"/>
    <property type="match status" value="1"/>
</dbReference>
<dbReference type="Proteomes" id="UP000599879">
    <property type="component" value="Unassembled WGS sequence"/>
</dbReference>
<protein>
    <submittedName>
        <fullName evidence="3">Acyltransferase</fullName>
    </submittedName>
</protein>
<evidence type="ECO:0000313" key="3">
    <source>
        <dbReference type="EMBL" id="MBC3441228.1"/>
    </source>
</evidence>
<dbReference type="GO" id="GO:0000271">
    <property type="term" value="P:polysaccharide biosynthetic process"/>
    <property type="evidence" value="ECO:0007669"/>
    <property type="project" value="TreeGrafter"/>
</dbReference>
<accession>A0A923G195</accession>
<feature type="transmembrane region" description="Helical" evidence="1">
    <location>
        <begin position="304"/>
        <end position="323"/>
    </location>
</feature>
<feature type="transmembrane region" description="Helical" evidence="1">
    <location>
        <begin position="77"/>
        <end position="98"/>
    </location>
</feature>
<feature type="transmembrane region" description="Helical" evidence="1">
    <location>
        <begin position="335"/>
        <end position="354"/>
    </location>
</feature>
<feature type="domain" description="Acyltransferase 3" evidence="2">
    <location>
        <begin position="38"/>
        <end position="352"/>
    </location>
</feature>
<organism evidence="3">
    <name type="scientific">Pseudomonas urmiensis</name>
    <dbReference type="NCBI Taxonomy" id="2745493"/>
    <lineage>
        <taxon>Bacteria</taxon>
        <taxon>Pseudomonadati</taxon>
        <taxon>Pseudomonadota</taxon>
        <taxon>Gammaproteobacteria</taxon>
        <taxon>Pseudomonadales</taxon>
        <taxon>Pseudomonadaceae</taxon>
        <taxon>Pseudomonas</taxon>
    </lineage>
</organism>
<dbReference type="PANTHER" id="PTHR23028:SF53">
    <property type="entry name" value="ACYL_TRANSF_3 DOMAIN-CONTAINING PROTEIN"/>
    <property type="match status" value="1"/>
</dbReference>
<dbReference type="EMBL" id="JABWRE010000006">
    <property type="protein sequence ID" value="MBC3441228.1"/>
    <property type="molecule type" value="Genomic_DNA"/>
</dbReference>
<evidence type="ECO:0000259" key="2">
    <source>
        <dbReference type="Pfam" id="PF01757"/>
    </source>
</evidence>
<reference evidence="3" key="2">
    <citation type="submission" date="2020-07" db="EMBL/GenBank/DDBJ databases">
        <authorList>
            <person name="Lood C."/>
            <person name="Girard L."/>
        </authorList>
    </citation>
    <scope>NUCLEOTIDE SEQUENCE</scope>
    <source>
        <strain evidence="3">SWRI10</strain>
    </source>
</reference>
<name>A0A923G195_9PSED</name>
<dbReference type="RefSeq" id="WP_186554776.1">
    <property type="nucleotide sequence ID" value="NZ_JABWRE020000001.1"/>
</dbReference>
<reference evidence="3" key="1">
    <citation type="journal article" date="2020" name="Microorganisms">
        <title>Reliable Identification of Environmental Pseudomonas Isolates Using the rpoD Gene.</title>
        <authorList>
            <consortium name="The Broad Institute Genome Sequencing Platform"/>
            <person name="Girard L."/>
            <person name="Lood C."/>
            <person name="Rokni-Zadeh H."/>
            <person name="van Noort V."/>
            <person name="Lavigne R."/>
            <person name="De Mot R."/>
        </authorList>
    </citation>
    <scope>NUCLEOTIDE SEQUENCE</scope>
    <source>
        <strain evidence="3">SWRI10</strain>
    </source>
</reference>
<evidence type="ECO:0000256" key="1">
    <source>
        <dbReference type="SAM" id="Phobius"/>
    </source>
</evidence>
<feature type="transmembrane region" description="Helical" evidence="1">
    <location>
        <begin position="245"/>
        <end position="263"/>
    </location>
</feature>
<proteinExistence type="predicted"/>
<dbReference type="InterPro" id="IPR002656">
    <property type="entry name" value="Acyl_transf_3_dom"/>
</dbReference>
<keyword evidence="1" id="KW-0812">Transmembrane</keyword>
<feature type="transmembrane region" description="Helical" evidence="1">
    <location>
        <begin position="6"/>
        <end position="24"/>
    </location>
</feature>
<keyword evidence="1" id="KW-0472">Membrane</keyword>
<keyword evidence="3" id="KW-0012">Acyltransferase</keyword>
<dbReference type="GO" id="GO:0016747">
    <property type="term" value="F:acyltransferase activity, transferring groups other than amino-acyl groups"/>
    <property type="evidence" value="ECO:0007669"/>
    <property type="project" value="InterPro"/>
</dbReference>
<keyword evidence="1" id="KW-1133">Transmembrane helix</keyword>
<keyword evidence="3" id="KW-0808">Transferase</keyword>
<dbReference type="Pfam" id="PF01757">
    <property type="entry name" value="Acyl_transf_3"/>
    <property type="match status" value="1"/>
</dbReference>
<reference evidence="4" key="3">
    <citation type="submission" date="2021-06" db="EMBL/GenBank/DDBJ databases">
        <title>Updating the genus Pseudomonas: Description of 43 new species and partition of the Pseudomonas putida group.</title>
        <authorList>
            <person name="Girard L."/>
            <person name="Lood C."/>
            <person name="Vandamme P."/>
            <person name="Rokni-Zadeh H."/>
            <person name="Van Noort V."/>
            <person name="Hofte M."/>
            <person name="Lavigne R."/>
            <person name="De Mot R."/>
        </authorList>
    </citation>
    <scope>NUCLEOTIDE SEQUENCE</scope>
    <source>
        <strain evidence="4">SWRI10</strain>
    </source>
</reference>
<dbReference type="AlphaFoldDB" id="A0A923G195"/>
<feature type="transmembrane region" description="Helical" evidence="1">
    <location>
        <begin position="36"/>
        <end position="57"/>
    </location>
</feature>
<dbReference type="InterPro" id="IPR050879">
    <property type="entry name" value="Acyltransferase_3"/>
</dbReference>
<evidence type="ECO:0000313" key="4">
    <source>
        <dbReference type="EMBL" id="MBV4537356.1"/>
    </source>
</evidence>